<feature type="compositionally biased region" description="Polar residues" evidence="1">
    <location>
        <begin position="90"/>
        <end position="117"/>
    </location>
</feature>
<dbReference type="Proteomes" id="UP000015105">
    <property type="component" value="Chromosome 2D"/>
</dbReference>
<reference evidence="4" key="2">
    <citation type="journal article" date="2017" name="Nat. Plants">
        <title>The Aegilops tauschii genome reveals multiple impacts of transposons.</title>
        <authorList>
            <person name="Zhao G."/>
            <person name="Zou C."/>
            <person name="Li K."/>
            <person name="Wang K."/>
            <person name="Li T."/>
            <person name="Gao L."/>
            <person name="Zhang X."/>
            <person name="Wang H."/>
            <person name="Yang Z."/>
            <person name="Liu X."/>
            <person name="Jiang W."/>
            <person name="Mao L."/>
            <person name="Kong X."/>
            <person name="Jiao Y."/>
            <person name="Jia J."/>
        </authorList>
    </citation>
    <scope>NUCLEOTIDE SEQUENCE [LARGE SCALE GENOMIC DNA]</scope>
    <source>
        <strain evidence="4">cv. AL8/78</strain>
    </source>
</reference>
<dbReference type="Gramene" id="AET2Gv21144600.3">
    <property type="protein sequence ID" value="AET2Gv21144600.3"/>
    <property type="gene ID" value="AET2Gv21144600"/>
</dbReference>
<dbReference type="AlphaFoldDB" id="A0A453D944"/>
<keyword evidence="4" id="KW-1185">Reference proteome</keyword>
<proteinExistence type="predicted"/>
<feature type="transmembrane region" description="Helical" evidence="2">
    <location>
        <begin position="56"/>
        <end position="75"/>
    </location>
</feature>
<dbReference type="InterPro" id="IPR049306">
    <property type="entry name" value="GLV1-2"/>
</dbReference>
<dbReference type="Pfam" id="PF21529">
    <property type="entry name" value="GLV1-2"/>
    <property type="match status" value="1"/>
</dbReference>
<organism evidence="3 4">
    <name type="scientific">Aegilops tauschii subsp. strangulata</name>
    <name type="common">Goatgrass</name>
    <dbReference type="NCBI Taxonomy" id="200361"/>
    <lineage>
        <taxon>Eukaryota</taxon>
        <taxon>Viridiplantae</taxon>
        <taxon>Streptophyta</taxon>
        <taxon>Embryophyta</taxon>
        <taxon>Tracheophyta</taxon>
        <taxon>Spermatophyta</taxon>
        <taxon>Magnoliopsida</taxon>
        <taxon>Liliopsida</taxon>
        <taxon>Poales</taxon>
        <taxon>Poaceae</taxon>
        <taxon>BOP clade</taxon>
        <taxon>Pooideae</taxon>
        <taxon>Triticodae</taxon>
        <taxon>Triticeae</taxon>
        <taxon>Triticinae</taxon>
        <taxon>Aegilops</taxon>
    </lineage>
</organism>
<feature type="compositionally biased region" description="Basic and acidic residues" evidence="1">
    <location>
        <begin position="130"/>
        <end position="139"/>
    </location>
</feature>
<dbReference type="PANTHER" id="PTHR33743:SF19">
    <property type="entry name" value="PROTEIN GOLVEN 6"/>
    <property type="match status" value="1"/>
</dbReference>
<sequence>MLLRPVLLRHCFHSPSPAPPPIYLVPALASPTGPSLVLPQETQLIWINIQIMRSSLMVLASLLLLLVLATTAHGIRLDRHLHEALGNKQEQLAGQPQKSNDAADSTGSSKPCTSDGNCSGKAKKPPSPHTHAEPEEASAKHQIPPKRKDGHAQVTSHGEQEEAPLPRQPQQKTWSRRTLPRRPKQQETRTYPDLIDIAGMDYSPAARKPPIHN</sequence>
<keyword evidence="2" id="KW-1133">Transmembrane helix</keyword>
<keyword evidence="2" id="KW-0812">Transmembrane</keyword>
<accession>A0A453D944</accession>
<reference evidence="3" key="3">
    <citation type="journal article" date="2017" name="Nature">
        <title>Genome sequence of the progenitor of the wheat D genome Aegilops tauschii.</title>
        <authorList>
            <person name="Luo M.C."/>
            <person name="Gu Y.Q."/>
            <person name="Puiu D."/>
            <person name="Wang H."/>
            <person name="Twardziok S.O."/>
            <person name="Deal K.R."/>
            <person name="Huo N."/>
            <person name="Zhu T."/>
            <person name="Wang L."/>
            <person name="Wang Y."/>
            <person name="McGuire P.E."/>
            <person name="Liu S."/>
            <person name="Long H."/>
            <person name="Ramasamy R.K."/>
            <person name="Rodriguez J.C."/>
            <person name="Van S.L."/>
            <person name="Yuan L."/>
            <person name="Wang Z."/>
            <person name="Xia Z."/>
            <person name="Xiao L."/>
            <person name="Anderson O.D."/>
            <person name="Ouyang S."/>
            <person name="Liang Y."/>
            <person name="Zimin A.V."/>
            <person name="Pertea G."/>
            <person name="Qi P."/>
            <person name="Bennetzen J.L."/>
            <person name="Dai X."/>
            <person name="Dawson M.W."/>
            <person name="Muller H.G."/>
            <person name="Kugler K."/>
            <person name="Rivarola-Duarte L."/>
            <person name="Spannagl M."/>
            <person name="Mayer K.F.X."/>
            <person name="Lu F.H."/>
            <person name="Bevan M.W."/>
            <person name="Leroy P."/>
            <person name="Li P."/>
            <person name="You F.M."/>
            <person name="Sun Q."/>
            <person name="Liu Z."/>
            <person name="Lyons E."/>
            <person name="Wicker T."/>
            <person name="Salzberg S.L."/>
            <person name="Devos K.M."/>
            <person name="Dvorak J."/>
        </authorList>
    </citation>
    <scope>NUCLEOTIDE SEQUENCE [LARGE SCALE GENOMIC DNA]</scope>
    <source>
        <strain evidence="3">cv. AL8/78</strain>
    </source>
</reference>
<evidence type="ECO:0000313" key="4">
    <source>
        <dbReference type="Proteomes" id="UP000015105"/>
    </source>
</evidence>
<reference evidence="4" key="1">
    <citation type="journal article" date="2014" name="Science">
        <title>Ancient hybridizations among the ancestral genomes of bread wheat.</title>
        <authorList>
            <consortium name="International Wheat Genome Sequencing Consortium,"/>
            <person name="Marcussen T."/>
            <person name="Sandve S.R."/>
            <person name="Heier L."/>
            <person name="Spannagl M."/>
            <person name="Pfeifer M."/>
            <person name="Jakobsen K.S."/>
            <person name="Wulff B.B."/>
            <person name="Steuernagel B."/>
            <person name="Mayer K.F."/>
            <person name="Olsen O.A."/>
        </authorList>
    </citation>
    <scope>NUCLEOTIDE SEQUENCE [LARGE SCALE GENOMIC DNA]</scope>
    <source>
        <strain evidence="4">cv. AL8/78</strain>
    </source>
</reference>
<evidence type="ECO:0000256" key="2">
    <source>
        <dbReference type="SAM" id="Phobius"/>
    </source>
</evidence>
<name>A0A453D944_AEGTS</name>
<feature type="region of interest" description="Disordered" evidence="1">
    <location>
        <begin position="90"/>
        <end position="213"/>
    </location>
</feature>
<evidence type="ECO:0000256" key="1">
    <source>
        <dbReference type="SAM" id="MobiDB-lite"/>
    </source>
</evidence>
<dbReference type="PANTHER" id="PTHR33743">
    <property type="entry name" value="PROTEIN GOLVEN 6-RELATED"/>
    <property type="match status" value="1"/>
</dbReference>
<keyword evidence="2" id="KW-0472">Membrane</keyword>
<evidence type="ECO:0000313" key="3">
    <source>
        <dbReference type="EnsemblPlants" id="AET2Gv21144600.3"/>
    </source>
</evidence>
<reference evidence="3" key="4">
    <citation type="submission" date="2019-03" db="UniProtKB">
        <authorList>
            <consortium name="EnsemblPlants"/>
        </authorList>
    </citation>
    <scope>IDENTIFICATION</scope>
</reference>
<dbReference type="EnsemblPlants" id="AET2Gv21144600.3">
    <property type="protein sequence ID" value="AET2Gv21144600.3"/>
    <property type="gene ID" value="AET2Gv21144600"/>
</dbReference>
<reference evidence="3" key="5">
    <citation type="journal article" date="2021" name="G3 (Bethesda)">
        <title>Aegilops tauschii genome assembly Aet v5.0 features greater sequence contiguity and improved annotation.</title>
        <authorList>
            <person name="Wang L."/>
            <person name="Zhu T."/>
            <person name="Rodriguez J.C."/>
            <person name="Deal K.R."/>
            <person name="Dubcovsky J."/>
            <person name="McGuire P.E."/>
            <person name="Lux T."/>
            <person name="Spannagl M."/>
            <person name="Mayer K.F.X."/>
            <person name="Baldrich P."/>
            <person name="Meyers B.C."/>
            <person name="Huo N."/>
            <person name="Gu Y.Q."/>
            <person name="Zhou H."/>
            <person name="Devos K.M."/>
            <person name="Bennetzen J.L."/>
            <person name="Unver T."/>
            <person name="Budak H."/>
            <person name="Gulick P.J."/>
            <person name="Galiba G."/>
            <person name="Kalapos B."/>
            <person name="Nelson D.R."/>
            <person name="Li P."/>
            <person name="You F.M."/>
            <person name="Luo M.C."/>
            <person name="Dvorak J."/>
        </authorList>
    </citation>
    <scope>NUCLEOTIDE SEQUENCE [LARGE SCALE GENOMIC DNA]</scope>
    <source>
        <strain evidence="3">cv. AL8/78</strain>
    </source>
</reference>
<feature type="compositionally biased region" description="Basic residues" evidence="1">
    <location>
        <begin position="174"/>
        <end position="183"/>
    </location>
</feature>
<protein>
    <submittedName>
        <fullName evidence="3">Uncharacterized protein</fullName>
    </submittedName>
</protein>